<protein>
    <submittedName>
        <fullName evidence="2">Uncharacterized protein</fullName>
    </submittedName>
</protein>
<gene>
    <name evidence="2" type="ORF">C8F04DRAFT_1187948</name>
</gene>
<feature type="compositionally biased region" description="Polar residues" evidence="1">
    <location>
        <begin position="112"/>
        <end position="125"/>
    </location>
</feature>
<proteinExistence type="predicted"/>
<comment type="caution">
    <text evidence="2">The sequence shown here is derived from an EMBL/GenBank/DDBJ whole genome shotgun (WGS) entry which is preliminary data.</text>
</comment>
<organism evidence="2 3">
    <name type="scientific">Mycena alexandri</name>
    <dbReference type="NCBI Taxonomy" id="1745969"/>
    <lineage>
        <taxon>Eukaryota</taxon>
        <taxon>Fungi</taxon>
        <taxon>Dikarya</taxon>
        <taxon>Basidiomycota</taxon>
        <taxon>Agaricomycotina</taxon>
        <taxon>Agaricomycetes</taxon>
        <taxon>Agaricomycetidae</taxon>
        <taxon>Agaricales</taxon>
        <taxon>Marasmiineae</taxon>
        <taxon>Mycenaceae</taxon>
        <taxon>Mycena</taxon>
    </lineage>
</organism>
<dbReference type="Proteomes" id="UP001218188">
    <property type="component" value="Unassembled WGS sequence"/>
</dbReference>
<dbReference type="EMBL" id="JARJCM010000104">
    <property type="protein sequence ID" value="KAJ7029165.1"/>
    <property type="molecule type" value="Genomic_DNA"/>
</dbReference>
<accession>A0AAD6WYB3</accession>
<evidence type="ECO:0000313" key="2">
    <source>
        <dbReference type="EMBL" id="KAJ7029165.1"/>
    </source>
</evidence>
<dbReference type="AlphaFoldDB" id="A0AAD6WYB3"/>
<evidence type="ECO:0000256" key="1">
    <source>
        <dbReference type="SAM" id="MobiDB-lite"/>
    </source>
</evidence>
<name>A0AAD6WYB3_9AGAR</name>
<feature type="region of interest" description="Disordered" evidence="1">
    <location>
        <begin position="95"/>
        <end position="147"/>
    </location>
</feature>
<sequence length="302" mass="33226">MAHFLCGPPEAKQPEVRLADVALPVLALPRCELPGLAKLDPHLCKELVGGDAPGVVLPQRVVVHGCCDIEGAIPVFGVRVGIFCQGGNVKLRPERVAGRPSATTRDRIETPTVPSASADPCNQNPAAGAFDRDWPSEAEDSEREGDERGIECHIDALGVNELSKFDSAAKASVQCTTRASFEPLGKEVMVKIKSSAQKKKNGPRQHRGYAEIFEHRGGRDEVAMELRVLEFIRFDHEGIDLVRDDPGAYRDFRTSQAARRDVVQAPLRPTMCLRRHVAQTHLAQQWLCAPVVHRYGLRRQLA</sequence>
<evidence type="ECO:0000313" key="3">
    <source>
        <dbReference type="Proteomes" id="UP001218188"/>
    </source>
</evidence>
<reference evidence="2" key="1">
    <citation type="submission" date="2023-03" db="EMBL/GenBank/DDBJ databases">
        <title>Massive genome expansion in bonnet fungi (Mycena s.s.) driven by repeated elements and novel gene families across ecological guilds.</title>
        <authorList>
            <consortium name="Lawrence Berkeley National Laboratory"/>
            <person name="Harder C.B."/>
            <person name="Miyauchi S."/>
            <person name="Viragh M."/>
            <person name="Kuo A."/>
            <person name="Thoen E."/>
            <person name="Andreopoulos B."/>
            <person name="Lu D."/>
            <person name="Skrede I."/>
            <person name="Drula E."/>
            <person name="Henrissat B."/>
            <person name="Morin E."/>
            <person name="Kohler A."/>
            <person name="Barry K."/>
            <person name="LaButti K."/>
            <person name="Morin E."/>
            <person name="Salamov A."/>
            <person name="Lipzen A."/>
            <person name="Mereny Z."/>
            <person name="Hegedus B."/>
            <person name="Baldrian P."/>
            <person name="Stursova M."/>
            <person name="Weitz H."/>
            <person name="Taylor A."/>
            <person name="Grigoriev I.V."/>
            <person name="Nagy L.G."/>
            <person name="Martin F."/>
            <person name="Kauserud H."/>
        </authorList>
    </citation>
    <scope>NUCLEOTIDE SEQUENCE</scope>
    <source>
        <strain evidence="2">CBHHK200</strain>
    </source>
</reference>
<keyword evidence="3" id="KW-1185">Reference proteome</keyword>